<keyword evidence="2" id="KW-0560">Oxidoreductase</keyword>
<dbReference type="Pfam" id="PF02894">
    <property type="entry name" value="GFO_IDH_MocA_C"/>
    <property type="match status" value="1"/>
</dbReference>
<comment type="caution">
    <text evidence="5">The sequence shown here is derived from an EMBL/GenBank/DDBJ whole genome shotgun (WGS) entry which is preliminary data.</text>
</comment>
<evidence type="ECO:0000256" key="1">
    <source>
        <dbReference type="ARBA" id="ARBA00010928"/>
    </source>
</evidence>
<dbReference type="SUPFAM" id="SSF51735">
    <property type="entry name" value="NAD(P)-binding Rossmann-fold domains"/>
    <property type="match status" value="1"/>
</dbReference>
<dbReference type="InterPro" id="IPR051317">
    <property type="entry name" value="Gfo/Idh/MocA_oxidoreduct"/>
</dbReference>
<evidence type="ECO:0000259" key="4">
    <source>
        <dbReference type="Pfam" id="PF02894"/>
    </source>
</evidence>
<protein>
    <recommendedName>
        <fullName evidence="7">Oxidoreductase</fullName>
    </recommendedName>
</protein>
<dbReference type="InterPro" id="IPR004104">
    <property type="entry name" value="Gfo/Idh/MocA-like_OxRdtase_C"/>
</dbReference>
<evidence type="ECO:0000256" key="2">
    <source>
        <dbReference type="ARBA" id="ARBA00023002"/>
    </source>
</evidence>
<dbReference type="Gene3D" id="3.40.50.720">
    <property type="entry name" value="NAD(P)-binding Rossmann-like Domain"/>
    <property type="match status" value="1"/>
</dbReference>
<dbReference type="PANTHER" id="PTHR43708:SF5">
    <property type="entry name" value="CONSERVED EXPRESSED OXIDOREDUCTASE (EUROFUNG)-RELATED"/>
    <property type="match status" value="1"/>
</dbReference>
<dbReference type="Pfam" id="PF01408">
    <property type="entry name" value="GFO_IDH_MocA"/>
    <property type="match status" value="1"/>
</dbReference>
<keyword evidence="6" id="KW-1185">Reference proteome</keyword>
<dbReference type="OrthoDB" id="64915at2759"/>
<comment type="similarity">
    <text evidence="1">Belongs to the Gfo/Idh/MocA family.</text>
</comment>
<feature type="domain" description="Gfo/Idh/MocA-like oxidoreductase C-terminal" evidence="4">
    <location>
        <begin position="149"/>
        <end position="381"/>
    </location>
</feature>
<dbReference type="AlphaFoldDB" id="A0A9W8ACP8"/>
<dbReference type="GO" id="GO:0016491">
    <property type="term" value="F:oxidoreductase activity"/>
    <property type="evidence" value="ECO:0007669"/>
    <property type="project" value="UniProtKB-KW"/>
</dbReference>
<evidence type="ECO:0000259" key="3">
    <source>
        <dbReference type="Pfam" id="PF01408"/>
    </source>
</evidence>
<feature type="domain" description="Gfo/Idh/MocA-like oxidoreductase N-terminal" evidence="3">
    <location>
        <begin position="9"/>
        <end position="125"/>
    </location>
</feature>
<dbReference type="EMBL" id="JANBPT010000362">
    <property type="protein sequence ID" value="KAJ1922973.1"/>
    <property type="molecule type" value="Genomic_DNA"/>
</dbReference>
<sequence length="382" mass="42440">MTSISPVANVAVVGFGKIAQELHCPFVTASPHLRLHTILERHGDRCVQAYPNVCRATTMDVVCADAAVHLVIITTPNDSHASLARQALQAGKHVMVEKPLVNTYAEAQELVQLATERNLILTVFHNRRLDGDFLTVKRLIEAASDDSDERGVLGRIVYYESHFDRYRDQLKPNHAWREAAGPGSGVLADLGPHLLDQALYLFGTPDTVTADVRNQRQLKPNDPVDDTFTVHLDYQATGLRCTLTAGMLVRMANPLRFMVNGTRGTYLKYGGDPQEAQLQRGKYPFNCIEYGLELDQDKWGQIDTTLPDTQGGVHLVGRVEPVRGNYGAFFEALGRAVVDHDPVVPVVYAKYEALVSPREAAQCIRLIELCRQSSEEKRTVAW</sequence>
<evidence type="ECO:0000313" key="6">
    <source>
        <dbReference type="Proteomes" id="UP001150569"/>
    </source>
</evidence>
<dbReference type="InterPro" id="IPR036291">
    <property type="entry name" value="NAD(P)-bd_dom_sf"/>
</dbReference>
<accession>A0A9W8ACP8</accession>
<proteinExistence type="inferred from homology"/>
<dbReference type="Gene3D" id="3.30.360.10">
    <property type="entry name" value="Dihydrodipicolinate Reductase, domain 2"/>
    <property type="match status" value="1"/>
</dbReference>
<organism evidence="5 6">
    <name type="scientific">Tieghemiomyces parasiticus</name>
    <dbReference type="NCBI Taxonomy" id="78921"/>
    <lineage>
        <taxon>Eukaryota</taxon>
        <taxon>Fungi</taxon>
        <taxon>Fungi incertae sedis</taxon>
        <taxon>Zoopagomycota</taxon>
        <taxon>Kickxellomycotina</taxon>
        <taxon>Dimargaritomycetes</taxon>
        <taxon>Dimargaritales</taxon>
        <taxon>Dimargaritaceae</taxon>
        <taxon>Tieghemiomyces</taxon>
    </lineage>
</organism>
<dbReference type="PANTHER" id="PTHR43708">
    <property type="entry name" value="CONSERVED EXPRESSED OXIDOREDUCTASE (EUROFUNG)"/>
    <property type="match status" value="1"/>
</dbReference>
<name>A0A9W8ACP8_9FUNG</name>
<evidence type="ECO:0008006" key="7">
    <source>
        <dbReference type="Google" id="ProtNLM"/>
    </source>
</evidence>
<dbReference type="GO" id="GO:0000166">
    <property type="term" value="F:nucleotide binding"/>
    <property type="evidence" value="ECO:0007669"/>
    <property type="project" value="InterPro"/>
</dbReference>
<evidence type="ECO:0000313" key="5">
    <source>
        <dbReference type="EMBL" id="KAJ1922973.1"/>
    </source>
</evidence>
<gene>
    <name evidence="5" type="ORF">IWQ60_006174</name>
</gene>
<dbReference type="Proteomes" id="UP001150569">
    <property type="component" value="Unassembled WGS sequence"/>
</dbReference>
<reference evidence="5" key="1">
    <citation type="submission" date="2022-07" db="EMBL/GenBank/DDBJ databases">
        <title>Phylogenomic reconstructions and comparative analyses of Kickxellomycotina fungi.</title>
        <authorList>
            <person name="Reynolds N.K."/>
            <person name="Stajich J.E."/>
            <person name="Barry K."/>
            <person name="Grigoriev I.V."/>
            <person name="Crous P."/>
            <person name="Smith M.E."/>
        </authorList>
    </citation>
    <scope>NUCLEOTIDE SEQUENCE</scope>
    <source>
        <strain evidence="5">RSA 861</strain>
    </source>
</reference>
<dbReference type="InterPro" id="IPR000683">
    <property type="entry name" value="Gfo/Idh/MocA-like_OxRdtase_N"/>
</dbReference>